<feature type="region of interest" description="Disordered" evidence="1">
    <location>
        <begin position="91"/>
        <end position="206"/>
    </location>
</feature>
<keyword evidence="3" id="KW-1185">Reference proteome</keyword>
<sequence length="206" mass="22811">MDLHANQTTTTPNPLTHTRPYSHSPTARHLPTNPPTPTLTTNKDIHGSTNPSVNIQSWMAAGSKRGVPTRTGIQIKGGRCTPFFRWCPKANKLNRGRREQRGQRGQRGQREDADADADVIGSRKHGTTRNQEHKPSGEEAADTRSRQAFRSEIGNLQREEKGGSNPVYPSWPGRAWSRPAPPRLPASPHKLPTNKPGTDSRTTPDR</sequence>
<feature type="compositionally biased region" description="Low complexity" evidence="1">
    <location>
        <begin position="8"/>
        <end position="19"/>
    </location>
</feature>
<protein>
    <submittedName>
        <fullName evidence="2">Uncharacterized protein</fullName>
    </submittedName>
</protein>
<feature type="compositionally biased region" description="Basic and acidic residues" evidence="1">
    <location>
        <begin position="130"/>
        <end position="145"/>
    </location>
</feature>
<evidence type="ECO:0000313" key="2">
    <source>
        <dbReference type="EMBL" id="TFK22092.1"/>
    </source>
</evidence>
<dbReference type="Proteomes" id="UP000307440">
    <property type="component" value="Unassembled WGS sequence"/>
</dbReference>
<feature type="region of interest" description="Disordered" evidence="1">
    <location>
        <begin position="1"/>
        <end position="52"/>
    </location>
</feature>
<dbReference type="EMBL" id="ML210250">
    <property type="protein sequence ID" value="TFK22092.1"/>
    <property type="molecule type" value="Genomic_DNA"/>
</dbReference>
<feature type="compositionally biased region" description="Basic and acidic residues" evidence="1">
    <location>
        <begin position="96"/>
        <end position="112"/>
    </location>
</feature>
<evidence type="ECO:0000313" key="3">
    <source>
        <dbReference type="Proteomes" id="UP000307440"/>
    </source>
</evidence>
<accession>A0A5C3KP56</accession>
<proteinExistence type="predicted"/>
<organism evidence="2 3">
    <name type="scientific">Coprinopsis marcescibilis</name>
    <name type="common">Agaric fungus</name>
    <name type="synonym">Psathyrella marcescibilis</name>
    <dbReference type="NCBI Taxonomy" id="230819"/>
    <lineage>
        <taxon>Eukaryota</taxon>
        <taxon>Fungi</taxon>
        <taxon>Dikarya</taxon>
        <taxon>Basidiomycota</taxon>
        <taxon>Agaricomycotina</taxon>
        <taxon>Agaricomycetes</taxon>
        <taxon>Agaricomycetidae</taxon>
        <taxon>Agaricales</taxon>
        <taxon>Agaricineae</taxon>
        <taxon>Psathyrellaceae</taxon>
        <taxon>Coprinopsis</taxon>
    </lineage>
</organism>
<dbReference type="AlphaFoldDB" id="A0A5C3KP56"/>
<feature type="compositionally biased region" description="Polar residues" evidence="1">
    <location>
        <begin position="195"/>
        <end position="206"/>
    </location>
</feature>
<reference evidence="2 3" key="1">
    <citation type="journal article" date="2019" name="Nat. Ecol. Evol.">
        <title>Megaphylogeny resolves global patterns of mushroom evolution.</title>
        <authorList>
            <person name="Varga T."/>
            <person name="Krizsan K."/>
            <person name="Foldi C."/>
            <person name="Dima B."/>
            <person name="Sanchez-Garcia M."/>
            <person name="Sanchez-Ramirez S."/>
            <person name="Szollosi G.J."/>
            <person name="Szarkandi J.G."/>
            <person name="Papp V."/>
            <person name="Albert L."/>
            <person name="Andreopoulos W."/>
            <person name="Angelini C."/>
            <person name="Antonin V."/>
            <person name="Barry K.W."/>
            <person name="Bougher N.L."/>
            <person name="Buchanan P."/>
            <person name="Buyck B."/>
            <person name="Bense V."/>
            <person name="Catcheside P."/>
            <person name="Chovatia M."/>
            <person name="Cooper J."/>
            <person name="Damon W."/>
            <person name="Desjardin D."/>
            <person name="Finy P."/>
            <person name="Geml J."/>
            <person name="Haridas S."/>
            <person name="Hughes K."/>
            <person name="Justo A."/>
            <person name="Karasinski D."/>
            <person name="Kautmanova I."/>
            <person name="Kiss B."/>
            <person name="Kocsube S."/>
            <person name="Kotiranta H."/>
            <person name="LaButti K.M."/>
            <person name="Lechner B.E."/>
            <person name="Liimatainen K."/>
            <person name="Lipzen A."/>
            <person name="Lukacs Z."/>
            <person name="Mihaltcheva S."/>
            <person name="Morgado L.N."/>
            <person name="Niskanen T."/>
            <person name="Noordeloos M.E."/>
            <person name="Ohm R.A."/>
            <person name="Ortiz-Santana B."/>
            <person name="Ovrebo C."/>
            <person name="Racz N."/>
            <person name="Riley R."/>
            <person name="Savchenko A."/>
            <person name="Shiryaev A."/>
            <person name="Soop K."/>
            <person name="Spirin V."/>
            <person name="Szebenyi C."/>
            <person name="Tomsovsky M."/>
            <person name="Tulloss R.E."/>
            <person name="Uehling J."/>
            <person name="Grigoriev I.V."/>
            <person name="Vagvolgyi C."/>
            <person name="Papp T."/>
            <person name="Martin F.M."/>
            <person name="Miettinen O."/>
            <person name="Hibbett D.S."/>
            <person name="Nagy L.G."/>
        </authorList>
    </citation>
    <scope>NUCLEOTIDE SEQUENCE [LARGE SCALE GENOMIC DNA]</scope>
    <source>
        <strain evidence="2 3">CBS 121175</strain>
    </source>
</reference>
<name>A0A5C3KP56_COPMA</name>
<evidence type="ECO:0000256" key="1">
    <source>
        <dbReference type="SAM" id="MobiDB-lite"/>
    </source>
</evidence>
<gene>
    <name evidence="2" type="ORF">FA15DRAFT_695953</name>
</gene>